<reference evidence="11 12" key="1">
    <citation type="submission" date="2017-03" db="EMBL/GenBank/DDBJ databases">
        <title>Genome analysis of Rhizobial strains effectives or ineffectives for nitrogen fixation isolated from bean seeds.</title>
        <authorList>
            <person name="Peralta H."/>
            <person name="Aguilar-Vera A."/>
            <person name="Mora Y."/>
            <person name="Vargas-Lagunas C."/>
            <person name="Girard L."/>
            <person name="Mora J."/>
        </authorList>
    </citation>
    <scope>NUCLEOTIDE SEQUENCE [LARGE SCALE GENOMIC DNA]</scope>
    <source>
        <strain evidence="11 12">CCGM3</strain>
    </source>
</reference>
<keyword evidence="5" id="KW-1003">Cell membrane</keyword>
<keyword evidence="6 10" id="KW-0812">Transmembrane</keyword>
<organism evidence="11 12">
    <name type="scientific">Rhizobium grahamii</name>
    <dbReference type="NCBI Taxonomy" id="1120045"/>
    <lineage>
        <taxon>Bacteria</taxon>
        <taxon>Pseudomonadati</taxon>
        <taxon>Pseudomonadota</taxon>
        <taxon>Alphaproteobacteria</taxon>
        <taxon>Hyphomicrobiales</taxon>
        <taxon>Rhizobiaceae</taxon>
        <taxon>Rhizobium/Agrobacterium group</taxon>
        <taxon>Rhizobium</taxon>
    </lineage>
</organism>
<keyword evidence="7 10" id="KW-1133">Transmembrane helix</keyword>
<evidence type="ECO:0000256" key="4">
    <source>
        <dbReference type="ARBA" id="ARBA00022448"/>
    </source>
</evidence>
<feature type="transmembrane region" description="Helical" evidence="10">
    <location>
        <begin position="168"/>
        <end position="188"/>
    </location>
</feature>
<keyword evidence="9" id="KW-0046">Antibiotic resistance</keyword>
<dbReference type="EMBL" id="NAAC01000006">
    <property type="protein sequence ID" value="RDJ14493.1"/>
    <property type="molecule type" value="Genomic_DNA"/>
</dbReference>
<name>A0A370KU27_9HYPH</name>
<protein>
    <recommendedName>
        <fullName evidence="3">Multidrug export protein MepA</fullName>
    </recommendedName>
</protein>
<dbReference type="InterPro" id="IPR048279">
    <property type="entry name" value="MdtK-like"/>
</dbReference>
<dbReference type="PIRSF" id="PIRSF006603">
    <property type="entry name" value="DinF"/>
    <property type="match status" value="1"/>
</dbReference>
<comment type="subcellular location">
    <subcellularLocation>
        <location evidence="1">Cell inner membrane</location>
        <topology evidence="1">Multi-pass membrane protein</topology>
    </subcellularLocation>
</comment>
<feature type="transmembrane region" description="Helical" evidence="10">
    <location>
        <begin position="320"/>
        <end position="342"/>
    </location>
</feature>
<evidence type="ECO:0000256" key="7">
    <source>
        <dbReference type="ARBA" id="ARBA00022989"/>
    </source>
</evidence>
<dbReference type="GO" id="GO:0042910">
    <property type="term" value="F:xenobiotic transmembrane transporter activity"/>
    <property type="evidence" value="ECO:0007669"/>
    <property type="project" value="InterPro"/>
</dbReference>
<dbReference type="CDD" id="cd13143">
    <property type="entry name" value="MATE_MepA_like"/>
    <property type="match status" value="1"/>
</dbReference>
<feature type="transmembrane region" description="Helical" evidence="10">
    <location>
        <begin position="276"/>
        <end position="300"/>
    </location>
</feature>
<dbReference type="PANTHER" id="PTHR43823:SF3">
    <property type="entry name" value="MULTIDRUG EXPORT PROTEIN MEPA"/>
    <property type="match status" value="1"/>
</dbReference>
<evidence type="ECO:0000256" key="2">
    <source>
        <dbReference type="ARBA" id="ARBA00008417"/>
    </source>
</evidence>
<dbReference type="PANTHER" id="PTHR43823">
    <property type="entry name" value="SPORULATION PROTEIN YKVU"/>
    <property type="match status" value="1"/>
</dbReference>
<feature type="transmembrane region" description="Helical" evidence="10">
    <location>
        <begin position="394"/>
        <end position="415"/>
    </location>
</feature>
<gene>
    <name evidence="11" type="ORF">B5K06_06250</name>
</gene>
<keyword evidence="4" id="KW-0813">Transport</keyword>
<dbReference type="Pfam" id="PF01554">
    <property type="entry name" value="MatE"/>
    <property type="match status" value="2"/>
</dbReference>
<evidence type="ECO:0000313" key="12">
    <source>
        <dbReference type="Proteomes" id="UP000254939"/>
    </source>
</evidence>
<dbReference type="OrthoDB" id="7805940at2"/>
<comment type="similarity">
    <text evidence="2">Belongs to the multi antimicrobial extrusion (MATE) (TC 2.A.66.1) family. MepA subfamily.</text>
</comment>
<dbReference type="RefSeq" id="WP_114712143.1">
    <property type="nucleotide sequence ID" value="NZ_KZ857258.1"/>
</dbReference>
<evidence type="ECO:0000256" key="9">
    <source>
        <dbReference type="ARBA" id="ARBA00023251"/>
    </source>
</evidence>
<feature type="transmembrane region" description="Helical" evidence="10">
    <location>
        <begin position="41"/>
        <end position="69"/>
    </location>
</feature>
<comment type="caution">
    <text evidence="11">The sequence shown here is derived from an EMBL/GenBank/DDBJ whole genome shotgun (WGS) entry which is preliminary data.</text>
</comment>
<evidence type="ECO:0000256" key="8">
    <source>
        <dbReference type="ARBA" id="ARBA00023136"/>
    </source>
</evidence>
<evidence type="ECO:0000256" key="1">
    <source>
        <dbReference type="ARBA" id="ARBA00004429"/>
    </source>
</evidence>
<proteinExistence type="inferred from homology"/>
<dbReference type="GO" id="GO:0005886">
    <property type="term" value="C:plasma membrane"/>
    <property type="evidence" value="ECO:0007669"/>
    <property type="project" value="UniProtKB-SubCell"/>
</dbReference>
<feature type="transmembrane region" description="Helical" evidence="10">
    <location>
        <begin position="100"/>
        <end position="118"/>
    </location>
</feature>
<evidence type="ECO:0000313" key="11">
    <source>
        <dbReference type="EMBL" id="RDJ14493.1"/>
    </source>
</evidence>
<dbReference type="InterPro" id="IPR051327">
    <property type="entry name" value="MATE_MepA_subfamily"/>
</dbReference>
<sequence length="455" mass="48321">MKNNAEKNMFLTAPVAAVFARTAAPIIMITTINGLFAVVDAYFLGAYVGPAALSAVTLIFPGLMMIIALQSLVSNGMASILARQFGAGDRQAARRTFATAHLLAVAVVVLFNLAYWSVGWRVVEAAAEGNATVAANAMLFMGIMIGSAVIAFFLSLNVDALRCEGRIGFMTAVTLAASLLNIAANWFFMAVMQWGVAGSAIGTVAAQAICLAAILAYRWRKADALGPAGRGAAGEWKAILALGMPMSLGFIGIALSSAAVIFNLSLWGTSDYVATIGAYGIITRIMTFAYLPLLGLNIAFQTISGNNFGAGLSDRVGRSLRIAMVSALAYCAMVELIVELLAGRFGAIFVSDPIVVTEVARILPWTVGCYFLFGQMIVLSGYFQSIGDARRAAIFGLSRPCLFTLPLTFLLPHLFGEMGIWMVPVFAELCMLLLAAWVLVRLAKSKGWRYGLVPA</sequence>
<dbReference type="Proteomes" id="UP000254939">
    <property type="component" value="Unassembled WGS sequence"/>
</dbReference>
<evidence type="ECO:0000256" key="10">
    <source>
        <dbReference type="SAM" id="Phobius"/>
    </source>
</evidence>
<dbReference type="GO" id="GO:0046677">
    <property type="term" value="P:response to antibiotic"/>
    <property type="evidence" value="ECO:0007669"/>
    <property type="project" value="UniProtKB-KW"/>
</dbReference>
<dbReference type="GO" id="GO:0015297">
    <property type="term" value="F:antiporter activity"/>
    <property type="evidence" value="ECO:0007669"/>
    <property type="project" value="InterPro"/>
</dbReference>
<dbReference type="AlphaFoldDB" id="A0A370KU27"/>
<dbReference type="InterPro" id="IPR002528">
    <property type="entry name" value="MATE_fam"/>
</dbReference>
<keyword evidence="8 10" id="KW-0472">Membrane</keyword>
<feature type="transmembrane region" description="Helical" evidence="10">
    <location>
        <begin position="138"/>
        <end position="156"/>
    </location>
</feature>
<dbReference type="InterPro" id="IPR045070">
    <property type="entry name" value="MATE_MepA-like"/>
</dbReference>
<evidence type="ECO:0000256" key="5">
    <source>
        <dbReference type="ARBA" id="ARBA00022475"/>
    </source>
</evidence>
<feature type="transmembrane region" description="Helical" evidence="10">
    <location>
        <begin position="238"/>
        <end position="264"/>
    </location>
</feature>
<evidence type="ECO:0000256" key="3">
    <source>
        <dbReference type="ARBA" id="ARBA00022106"/>
    </source>
</evidence>
<feature type="transmembrane region" description="Helical" evidence="10">
    <location>
        <begin position="194"/>
        <end position="217"/>
    </location>
</feature>
<feature type="transmembrane region" description="Helical" evidence="10">
    <location>
        <begin position="421"/>
        <end position="440"/>
    </location>
</feature>
<accession>A0A370KU27</accession>
<evidence type="ECO:0000256" key="6">
    <source>
        <dbReference type="ARBA" id="ARBA00022692"/>
    </source>
</evidence>
<feature type="transmembrane region" description="Helical" evidence="10">
    <location>
        <begin position="362"/>
        <end position="382"/>
    </location>
</feature>